<dbReference type="Pfam" id="PF22828">
    <property type="entry name" value="HphA_N"/>
    <property type="match status" value="1"/>
</dbReference>
<feature type="domain" description="HphA N-terminal heme-binding" evidence="2">
    <location>
        <begin position="49"/>
        <end position="119"/>
    </location>
</feature>
<proteinExistence type="predicted"/>
<keyword evidence="5" id="KW-1185">Reference proteome</keyword>
<dbReference type="Proteomes" id="UP000185895">
    <property type="component" value="Unassembled WGS sequence"/>
</dbReference>
<gene>
    <name evidence="4" type="ORF">BJI46_14595</name>
</gene>
<feature type="domain" description="HphA C-terminal" evidence="3">
    <location>
        <begin position="147"/>
        <end position="251"/>
    </location>
</feature>
<evidence type="ECO:0000256" key="1">
    <source>
        <dbReference type="SAM" id="SignalP"/>
    </source>
</evidence>
<evidence type="ECO:0008006" key="6">
    <source>
        <dbReference type="Google" id="ProtNLM"/>
    </source>
</evidence>
<name>A0A1E7QZR0_9GAMM</name>
<evidence type="ECO:0000313" key="4">
    <source>
        <dbReference type="EMBL" id="OEY92531.1"/>
    </source>
</evidence>
<feature type="chain" id="PRO_5043144549" description="Transferrin-binding protein B C-lobe/N-lobe beta barrel domain-containing protein" evidence="1">
    <location>
        <begin position="23"/>
        <end position="253"/>
    </location>
</feature>
<dbReference type="Pfam" id="PF22829">
    <property type="entry name" value="HphA_C"/>
    <property type="match status" value="1"/>
</dbReference>
<dbReference type="RefSeq" id="WP_070070769.1">
    <property type="nucleotide sequence ID" value="NZ_MKKK01000063.1"/>
</dbReference>
<dbReference type="InterPro" id="IPR054536">
    <property type="entry name" value="HphA_C"/>
</dbReference>
<reference evidence="4 5" key="1">
    <citation type="submission" date="2016-09" db="EMBL/GenBank/DDBJ databases">
        <authorList>
            <person name="Capua I."/>
            <person name="De Benedictis P."/>
            <person name="Joannis T."/>
            <person name="Lombin L.H."/>
            <person name="Cattoli G."/>
        </authorList>
    </citation>
    <scope>NUCLEOTIDE SEQUENCE [LARGE SCALE GENOMIC DNA]</scope>
    <source>
        <strain evidence="4 5">ANC 4671</strain>
    </source>
</reference>
<dbReference type="NCBIfam" id="NF041636">
    <property type="entry name" value="slam_lipo"/>
    <property type="match status" value="1"/>
</dbReference>
<feature type="signal peptide" evidence="1">
    <location>
        <begin position="1"/>
        <end position="22"/>
    </location>
</feature>
<dbReference type="OrthoDB" id="8607327at2"/>
<evidence type="ECO:0000313" key="5">
    <source>
        <dbReference type="Proteomes" id="UP000185895"/>
    </source>
</evidence>
<organism evidence="4 5">
    <name type="scientific">Acinetobacter qingfengensis</name>
    <dbReference type="NCBI Taxonomy" id="1262585"/>
    <lineage>
        <taxon>Bacteria</taxon>
        <taxon>Pseudomonadati</taxon>
        <taxon>Pseudomonadota</taxon>
        <taxon>Gammaproteobacteria</taxon>
        <taxon>Moraxellales</taxon>
        <taxon>Moraxellaceae</taxon>
        <taxon>Acinetobacter</taxon>
    </lineage>
</organism>
<dbReference type="EMBL" id="MKKK01000063">
    <property type="protein sequence ID" value="OEY92531.1"/>
    <property type="molecule type" value="Genomic_DNA"/>
</dbReference>
<dbReference type="AlphaFoldDB" id="A0A1E7QZR0"/>
<protein>
    <recommendedName>
        <fullName evidence="6">Transferrin-binding protein B C-lobe/N-lobe beta barrel domain-containing protein</fullName>
    </recommendedName>
</protein>
<evidence type="ECO:0000259" key="2">
    <source>
        <dbReference type="Pfam" id="PF22828"/>
    </source>
</evidence>
<comment type="caution">
    <text evidence="4">The sequence shown here is derived from an EMBL/GenBank/DDBJ whole genome shotgun (WGS) entry which is preliminary data.</text>
</comment>
<keyword evidence="1" id="KW-0732">Signal</keyword>
<accession>A0A1E7QZR0</accession>
<sequence length="253" mass="25617">MKTQKIVLALMTSLAMVGAAHADFKSGQSYGGEEGDGLLSLGTYNGTAAGGVDGVSIFGQSHASFLQHFTRLGADSNGVYNVAGSDIPGHGNIGVWNFKQVGSADVWFGNWATEVGTTKAADPSTYTVFYNGQAVDSAISSANYGVTANYSVSGLNNGNYYSGTYVATFGASATGTGTLTGTLTDGTSTFNVGTATINNATAAISGSNASWTGGKTASGGVVSGNFFNTQAQLAGIATFTDRSYDIAFGGVRQ</sequence>
<dbReference type="InterPro" id="IPR054843">
    <property type="entry name" value="Slam_hemophilin_C"/>
</dbReference>
<dbReference type="InterPro" id="IPR054535">
    <property type="entry name" value="HphA_N"/>
</dbReference>
<evidence type="ECO:0000259" key="3">
    <source>
        <dbReference type="Pfam" id="PF22829"/>
    </source>
</evidence>